<dbReference type="Gene3D" id="3.90.550.10">
    <property type="entry name" value="Spore Coat Polysaccharide Biosynthesis Protein SpsA, Chain A"/>
    <property type="match status" value="1"/>
</dbReference>
<feature type="transmembrane region" description="Helical" evidence="3">
    <location>
        <begin position="6"/>
        <end position="27"/>
    </location>
</feature>
<dbReference type="InterPro" id="IPR029044">
    <property type="entry name" value="Nucleotide-diphossugar_trans"/>
</dbReference>
<keyword evidence="3" id="KW-0812">Transmembrane</keyword>
<name>A0A0B6YK87_9EUPU</name>
<evidence type="ECO:0000256" key="2">
    <source>
        <dbReference type="SAM" id="MobiDB-lite"/>
    </source>
</evidence>
<dbReference type="PANTHER" id="PTHR11675:SF131">
    <property type="entry name" value="POLYPEPTIDE N-ACETYLGALACTOSAMINYLTRANSFERASE 9-RELATED"/>
    <property type="match status" value="1"/>
</dbReference>
<keyword evidence="3" id="KW-0472">Membrane</keyword>
<dbReference type="GO" id="GO:0004653">
    <property type="term" value="F:polypeptide N-acetylgalactosaminyltransferase activity"/>
    <property type="evidence" value="ECO:0007669"/>
    <property type="project" value="TreeGrafter"/>
</dbReference>
<dbReference type="AlphaFoldDB" id="A0A0B6YK87"/>
<evidence type="ECO:0000313" key="4">
    <source>
        <dbReference type="EMBL" id="CEK56602.1"/>
    </source>
</evidence>
<dbReference type="EMBL" id="HACG01009737">
    <property type="protein sequence ID" value="CEK56602.1"/>
    <property type="molecule type" value="Transcribed_RNA"/>
</dbReference>
<gene>
    <name evidence="4" type="primary">ORF28048</name>
</gene>
<dbReference type="PANTHER" id="PTHR11675">
    <property type="entry name" value="N-ACETYLGALACTOSAMINYLTRANSFERASE"/>
    <property type="match status" value="1"/>
</dbReference>
<organism evidence="4">
    <name type="scientific">Arion vulgaris</name>
    <dbReference type="NCBI Taxonomy" id="1028688"/>
    <lineage>
        <taxon>Eukaryota</taxon>
        <taxon>Metazoa</taxon>
        <taxon>Spiralia</taxon>
        <taxon>Lophotrochozoa</taxon>
        <taxon>Mollusca</taxon>
        <taxon>Gastropoda</taxon>
        <taxon>Heterobranchia</taxon>
        <taxon>Euthyneura</taxon>
        <taxon>Panpulmonata</taxon>
        <taxon>Eupulmonata</taxon>
        <taxon>Stylommatophora</taxon>
        <taxon>Helicina</taxon>
        <taxon>Arionoidea</taxon>
        <taxon>Arionidae</taxon>
        <taxon>Arion</taxon>
    </lineage>
</organism>
<accession>A0A0B6YK87</accession>
<feature type="non-terminal residue" evidence="4">
    <location>
        <position position="1"/>
    </location>
</feature>
<feature type="region of interest" description="Disordered" evidence="2">
    <location>
        <begin position="105"/>
        <end position="137"/>
    </location>
</feature>
<protein>
    <submittedName>
        <fullName evidence="4">Uncharacterized protein</fullName>
    </submittedName>
</protein>
<sequence>LKILVSIPVLYVLYLFVFSTHSIITVNNESQARADKRDQNVIVGKVPGHERNLHNIEIKDHMQFHLNHALLNLTDTMLKKQLHDVNIDRKVTKVSQVVKKVVDENRPNAQDSQSVLETKNNPKGPGENGLGITIEKNKLSEEEKKKFDDGWKNNAYNQFASDMMSLQRSLPDVRDKEC</sequence>
<feature type="non-terminal residue" evidence="4">
    <location>
        <position position="178"/>
    </location>
</feature>
<reference evidence="4" key="1">
    <citation type="submission" date="2014-12" db="EMBL/GenBank/DDBJ databases">
        <title>Insight into the proteome of Arion vulgaris.</title>
        <authorList>
            <person name="Aradska J."/>
            <person name="Bulat T."/>
            <person name="Smidak R."/>
            <person name="Sarate P."/>
            <person name="Gangsoo J."/>
            <person name="Sialana F."/>
            <person name="Bilban M."/>
            <person name="Lubec G."/>
        </authorList>
    </citation>
    <scope>NUCLEOTIDE SEQUENCE</scope>
    <source>
        <tissue evidence="4">Skin</tissue>
    </source>
</reference>
<keyword evidence="1" id="KW-1015">Disulfide bond</keyword>
<evidence type="ECO:0000256" key="1">
    <source>
        <dbReference type="ARBA" id="ARBA00023157"/>
    </source>
</evidence>
<dbReference type="GO" id="GO:0005794">
    <property type="term" value="C:Golgi apparatus"/>
    <property type="evidence" value="ECO:0007669"/>
    <property type="project" value="TreeGrafter"/>
</dbReference>
<feature type="compositionally biased region" description="Polar residues" evidence="2">
    <location>
        <begin position="107"/>
        <end position="121"/>
    </location>
</feature>
<keyword evidence="3" id="KW-1133">Transmembrane helix</keyword>
<dbReference type="GO" id="GO:0006493">
    <property type="term" value="P:protein O-linked glycosylation"/>
    <property type="evidence" value="ECO:0007669"/>
    <property type="project" value="TreeGrafter"/>
</dbReference>
<evidence type="ECO:0000256" key="3">
    <source>
        <dbReference type="SAM" id="Phobius"/>
    </source>
</evidence>
<proteinExistence type="predicted"/>